<feature type="transmembrane region" description="Helical" evidence="5">
    <location>
        <begin position="395"/>
        <end position="415"/>
    </location>
</feature>
<dbReference type="Gene3D" id="1.25.40.10">
    <property type="entry name" value="Tetratricopeptide repeat domain"/>
    <property type="match status" value="1"/>
</dbReference>
<evidence type="ECO:0000256" key="1">
    <source>
        <dbReference type="ARBA" id="ARBA00001946"/>
    </source>
</evidence>
<dbReference type="InterPro" id="IPR029787">
    <property type="entry name" value="Nucleotide_cyclase"/>
</dbReference>
<gene>
    <name evidence="7" type="ORF">HII17_16795</name>
</gene>
<evidence type="ECO:0000313" key="7">
    <source>
        <dbReference type="EMBL" id="NMP33213.1"/>
    </source>
</evidence>
<comment type="catalytic activity">
    <reaction evidence="3">
        <text>2 GTP = 3',3'-c-di-GMP + 2 diphosphate</text>
        <dbReference type="Rhea" id="RHEA:24898"/>
        <dbReference type="ChEBI" id="CHEBI:33019"/>
        <dbReference type="ChEBI" id="CHEBI:37565"/>
        <dbReference type="ChEBI" id="CHEBI:58805"/>
        <dbReference type="EC" id="2.7.7.65"/>
    </reaction>
</comment>
<dbReference type="GO" id="GO:0052621">
    <property type="term" value="F:diguanylate cyclase activity"/>
    <property type="evidence" value="ECO:0007669"/>
    <property type="project" value="UniProtKB-EC"/>
</dbReference>
<dbReference type="EC" id="2.7.7.65" evidence="2"/>
<organism evidence="7 8">
    <name type="scientific">Thalassotalea algicola</name>
    <dbReference type="NCBI Taxonomy" id="2716224"/>
    <lineage>
        <taxon>Bacteria</taxon>
        <taxon>Pseudomonadati</taxon>
        <taxon>Pseudomonadota</taxon>
        <taxon>Gammaproteobacteria</taxon>
        <taxon>Alteromonadales</taxon>
        <taxon>Colwelliaceae</taxon>
        <taxon>Thalassotalea</taxon>
    </lineage>
</organism>
<evidence type="ECO:0000256" key="3">
    <source>
        <dbReference type="ARBA" id="ARBA00034247"/>
    </source>
</evidence>
<dbReference type="FunFam" id="3.30.70.270:FF:000001">
    <property type="entry name" value="Diguanylate cyclase domain protein"/>
    <property type="match status" value="1"/>
</dbReference>
<protein>
    <recommendedName>
        <fullName evidence="2">diguanylate cyclase</fullName>
        <ecNumber evidence="2">2.7.7.65</ecNumber>
    </recommendedName>
</protein>
<dbReference type="InterPro" id="IPR011990">
    <property type="entry name" value="TPR-like_helical_dom_sf"/>
</dbReference>
<dbReference type="Gene3D" id="3.30.70.270">
    <property type="match status" value="1"/>
</dbReference>
<dbReference type="PANTHER" id="PTHR45138:SF9">
    <property type="entry name" value="DIGUANYLATE CYCLASE DGCM-RELATED"/>
    <property type="match status" value="1"/>
</dbReference>
<dbReference type="SMART" id="SM00267">
    <property type="entry name" value="GGDEF"/>
    <property type="match status" value="1"/>
</dbReference>
<dbReference type="Proteomes" id="UP000568664">
    <property type="component" value="Unassembled WGS sequence"/>
</dbReference>
<evidence type="ECO:0000256" key="4">
    <source>
        <dbReference type="SAM" id="Coils"/>
    </source>
</evidence>
<dbReference type="Pfam" id="PF00990">
    <property type="entry name" value="GGDEF"/>
    <property type="match status" value="1"/>
</dbReference>
<dbReference type="SUPFAM" id="SSF55073">
    <property type="entry name" value="Nucleotide cyclase"/>
    <property type="match status" value="1"/>
</dbReference>
<evidence type="ECO:0000313" key="8">
    <source>
        <dbReference type="Proteomes" id="UP000568664"/>
    </source>
</evidence>
<comment type="caution">
    <text evidence="7">The sequence shown here is derived from an EMBL/GenBank/DDBJ whole genome shotgun (WGS) entry which is preliminary data.</text>
</comment>
<evidence type="ECO:0000256" key="2">
    <source>
        <dbReference type="ARBA" id="ARBA00012528"/>
    </source>
</evidence>
<dbReference type="InterPro" id="IPR000160">
    <property type="entry name" value="GGDEF_dom"/>
</dbReference>
<proteinExistence type="predicted"/>
<keyword evidence="5" id="KW-1133">Transmembrane helix</keyword>
<feature type="coiled-coil region" evidence="4">
    <location>
        <begin position="355"/>
        <end position="389"/>
    </location>
</feature>
<feature type="domain" description="GGDEF" evidence="6">
    <location>
        <begin position="455"/>
        <end position="588"/>
    </location>
</feature>
<sequence length="590" mass="66606">MLVVIFTFTYAHAQEISTEINNAQDNETESSIDITRDNVEQQLIYANSIRTSSPQAHNALLAKLIASKSMMNQAQQHLLRLLIAYKHTYDGKYNEAIKALEKLIAEKPKEHTLARSHGLLVNVSLINKNWLLGFKHLAILKDISSRTSNKETLERYTSLSVMFYRAIGQYEIALDLASEGLKHTITLRDKCFLTSDIVNSLLALNKISTLDIAIQEVTSLCDSIKEHIVSGLVRTKVANKYIENGEATEAISFLLPYEQIVEQTLYPRLISEYNYMLAKAYWSNKQYKKSEQFARKAYQVGRDIITSHPMVDTLKLLYQLEKLKGNSASALNYLEEYIKADKAYLTEATAKAQAIQIVTEKTAQKEAEIKRLNQQNIELNTQKQLARAKAENSTLLVTLLVVISIAAISWVFFTLKSKKRLKALAEKDALTGIFNRGKLVISAEELLKYSLNTKQPVSCIMFDLDLFKSINDQYGHLAGDKALQQTAQIISTILRKADIFARLGGEEFCIILPQCNSQAAMMIAEKCRDEIAQQICQTDEQQFSFTASFGVTTSYLSGYDINRMIADSDTAMYQSKEHGRNQVTLFSNET</sequence>
<dbReference type="InterPro" id="IPR043128">
    <property type="entry name" value="Rev_trsase/Diguanyl_cyclase"/>
</dbReference>
<dbReference type="NCBIfam" id="TIGR00254">
    <property type="entry name" value="GGDEF"/>
    <property type="match status" value="1"/>
</dbReference>
<name>A0A7Y0Q889_9GAMM</name>
<evidence type="ECO:0000256" key="5">
    <source>
        <dbReference type="SAM" id="Phobius"/>
    </source>
</evidence>
<dbReference type="CDD" id="cd01949">
    <property type="entry name" value="GGDEF"/>
    <property type="match status" value="1"/>
</dbReference>
<keyword evidence="5" id="KW-0812">Transmembrane</keyword>
<dbReference type="PROSITE" id="PS50887">
    <property type="entry name" value="GGDEF"/>
    <property type="match status" value="1"/>
</dbReference>
<keyword evidence="5" id="KW-0472">Membrane</keyword>
<dbReference type="InterPro" id="IPR050469">
    <property type="entry name" value="Diguanylate_Cyclase"/>
</dbReference>
<comment type="cofactor">
    <cofactor evidence="1">
        <name>Mg(2+)</name>
        <dbReference type="ChEBI" id="CHEBI:18420"/>
    </cofactor>
</comment>
<dbReference type="EMBL" id="JABBXH010000007">
    <property type="protein sequence ID" value="NMP33213.1"/>
    <property type="molecule type" value="Genomic_DNA"/>
</dbReference>
<keyword evidence="4" id="KW-0175">Coiled coil</keyword>
<dbReference type="PANTHER" id="PTHR45138">
    <property type="entry name" value="REGULATORY COMPONENTS OF SENSORY TRANSDUCTION SYSTEM"/>
    <property type="match status" value="1"/>
</dbReference>
<dbReference type="AlphaFoldDB" id="A0A7Y0Q889"/>
<reference evidence="7 8" key="1">
    <citation type="submission" date="2020-04" db="EMBL/GenBank/DDBJ databases">
        <title>Thalassotalea sp. M1531, isolated from the surface of marine red alga.</title>
        <authorList>
            <person name="Pang L."/>
            <person name="Lu D.-C."/>
        </authorList>
    </citation>
    <scope>NUCLEOTIDE SEQUENCE [LARGE SCALE GENOMIC DNA]</scope>
    <source>
        <strain evidence="7 8">M1531</strain>
    </source>
</reference>
<dbReference type="SUPFAM" id="SSF48452">
    <property type="entry name" value="TPR-like"/>
    <property type="match status" value="1"/>
</dbReference>
<evidence type="ECO:0000259" key="6">
    <source>
        <dbReference type="PROSITE" id="PS50887"/>
    </source>
</evidence>
<keyword evidence="8" id="KW-1185">Reference proteome</keyword>
<accession>A0A7Y0Q889</accession>